<accession>A0A5N5DRS7</accession>
<name>A0A5N5DRS7_9PEZI</name>
<sequence>MKHIYFKRATENVSLPLHRDEPLPYSREAWLPCNRTPGCYGTVAPAAELRRALLLELYEQELLHSMRLTPSKHVVAAEVLRRVQQVRGADGFRLVEEEVRTNAEWARVEQCVRMMIGWLVLQTRNAMA</sequence>
<dbReference type="Proteomes" id="UP000325902">
    <property type="component" value="Unassembled WGS sequence"/>
</dbReference>
<dbReference type="EMBL" id="VCHE01000002">
    <property type="protein sequence ID" value="KAB2580698.1"/>
    <property type="molecule type" value="Genomic_DNA"/>
</dbReference>
<dbReference type="AlphaFoldDB" id="A0A5N5DRS7"/>
<organism evidence="1 2">
    <name type="scientific">Lasiodiplodia theobromae</name>
    <dbReference type="NCBI Taxonomy" id="45133"/>
    <lineage>
        <taxon>Eukaryota</taxon>
        <taxon>Fungi</taxon>
        <taxon>Dikarya</taxon>
        <taxon>Ascomycota</taxon>
        <taxon>Pezizomycotina</taxon>
        <taxon>Dothideomycetes</taxon>
        <taxon>Dothideomycetes incertae sedis</taxon>
        <taxon>Botryosphaeriales</taxon>
        <taxon>Botryosphaeriaceae</taxon>
        <taxon>Lasiodiplodia</taxon>
    </lineage>
</organism>
<reference evidence="1 2" key="1">
    <citation type="journal article" date="2019" name="Sci. Rep.">
        <title>A multi-omics analysis of the grapevine pathogen Lasiodiplodia theobromae reveals that temperature affects the expression of virulence- and pathogenicity-related genes.</title>
        <authorList>
            <person name="Felix C."/>
            <person name="Meneses R."/>
            <person name="Goncalves M.F.M."/>
            <person name="Tilleman L."/>
            <person name="Duarte A.S."/>
            <person name="Jorrin-Novo J.V."/>
            <person name="Van de Peer Y."/>
            <person name="Deforce D."/>
            <person name="Van Nieuwerburgh F."/>
            <person name="Esteves A.C."/>
            <person name="Alves A."/>
        </authorList>
    </citation>
    <scope>NUCLEOTIDE SEQUENCE [LARGE SCALE GENOMIC DNA]</scope>
    <source>
        <strain evidence="1 2">LA-SOL3</strain>
    </source>
</reference>
<evidence type="ECO:0000313" key="2">
    <source>
        <dbReference type="Proteomes" id="UP000325902"/>
    </source>
</evidence>
<proteinExistence type="predicted"/>
<protein>
    <submittedName>
        <fullName evidence="1">Uncharacterized protein</fullName>
    </submittedName>
</protein>
<evidence type="ECO:0000313" key="1">
    <source>
        <dbReference type="EMBL" id="KAB2580698.1"/>
    </source>
</evidence>
<comment type="caution">
    <text evidence="1">The sequence shown here is derived from an EMBL/GenBank/DDBJ whole genome shotgun (WGS) entry which is preliminary data.</text>
</comment>
<gene>
    <name evidence="1" type="ORF">DBV05_g393</name>
</gene>
<keyword evidence="2" id="KW-1185">Reference proteome</keyword>